<comment type="subcellular location">
    <subcellularLocation>
        <location evidence="1">Cell outer membrane</location>
    </subcellularLocation>
</comment>
<comment type="similarity">
    <text evidence="2">Belongs to the MipA/OmpV family.</text>
</comment>
<evidence type="ECO:0000256" key="6">
    <source>
        <dbReference type="SAM" id="SignalP"/>
    </source>
</evidence>
<evidence type="ECO:0000313" key="7">
    <source>
        <dbReference type="EMBL" id="PWC18820.1"/>
    </source>
</evidence>
<evidence type="ECO:0000256" key="3">
    <source>
        <dbReference type="ARBA" id="ARBA00022729"/>
    </source>
</evidence>
<dbReference type="Pfam" id="PF06629">
    <property type="entry name" value="MipA"/>
    <property type="match status" value="1"/>
</dbReference>
<dbReference type="PANTHER" id="PTHR38776:SF1">
    <property type="entry name" value="MLTA-INTERACTING PROTEIN-RELATED"/>
    <property type="match status" value="1"/>
</dbReference>
<dbReference type="PANTHER" id="PTHR38776">
    <property type="entry name" value="MLTA-INTERACTING PROTEIN-RELATED"/>
    <property type="match status" value="1"/>
</dbReference>
<dbReference type="InterPro" id="IPR010583">
    <property type="entry name" value="MipA"/>
</dbReference>
<proteinExistence type="inferred from homology"/>
<gene>
    <name evidence="7" type="ORF">DDT56_02350</name>
</gene>
<name>A0A2U1UAW6_9GAMM</name>
<reference evidence="7 8" key="1">
    <citation type="submission" date="2018-04" db="EMBL/GenBank/DDBJ databases">
        <title>Brenneria corticis sp.nov.</title>
        <authorList>
            <person name="Li Y."/>
        </authorList>
    </citation>
    <scope>NUCLEOTIDE SEQUENCE [LARGE SCALE GENOMIC DNA]</scope>
    <source>
        <strain evidence="7 8">CFCC 11842</strain>
    </source>
</reference>
<organism evidence="7 8">
    <name type="scientific">Brenneria corticis</name>
    <dbReference type="NCBI Taxonomy" id="2173106"/>
    <lineage>
        <taxon>Bacteria</taxon>
        <taxon>Pseudomonadati</taxon>
        <taxon>Pseudomonadota</taxon>
        <taxon>Gammaproteobacteria</taxon>
        <taxon>Enterobacterales</taxon>
        <taxon>Pectobacteriaceae</taxon>
        <taxon>Brenneria</taxon>
    </lineage>
</organism>
<keyword evidence="8" id="KW-1185">Reference proteome</keyword>
<keyword evidence="5" id="KW-0998">Cell outer membrane</keyword>
<evidence type="ECO:0000256" key="2">
    <source>
        <dbReference type="ARBA" id="ARBA00005722"/>
    </source>
</evidence>
<keyword evidence="3 6" id="KW-0732">Signal</keyword>
<dbReference type="AlphaFoldDB" id="A0A2U1UAW6"/>
<accession>A0A2U1UAW6</accession>
<keyword evidence="4" id="KW-0472">Membrane</keyword>
<evidence type="ECO:0000256" key="1">
    <source>
        <dbReference type="ARBA" id="ARBA00004442"/>
    </source>
</evidence>
<feature type="signal peptide" evidence="6">
    <location>
        <begin position="1"/>
        <end position="29"/>
    </location>
</feature>
<dbReference type="GO" id="GO:0009279">
    <property type="term" value="C:cell outer membrane"/>
    <property type="evidence" value="ECO:0007669"/>
    <property type="project" value="UniProtKB-SubCell"/>
</dbReference>
<evidence type="ECO:0000313" key="8">
    <source>
        <dbReference type="Proteomes" id="UP000296159"/>
    </source>
</evidence>
<comment type="caution">
    <text evidence="7">The sequence shown here is derived from an EMBL/GenBank/DDBJ whole genome shotgun (WGS) entry which is preliminary data.</text>
</comment>
<protein>
    <submittedName>
        <fullName evidence="7">MipA/OmpV family protein</fullName>
    </submittedName>
</protein>
<dbReference type="EMBL" id="QDKH01000003">
    <property type="protein sequence ID" value="PWC18820.1"/>
    <property type="molecule type" value="Genomic_DNA"/>
</dbReference>
<dbReference type="Proteomes" id="UP000296159">
    <property type="component" value="Unassembled WGS sequence"/>
</dbReference>
<evidence type="ECO:0000256" key="5">
    <source>
        <dbReference type="ARBA" id="ARBA00023237"/>
    </source>
</evidence>
<evidence type="ECO:0000256" key="4">
    <source>
        <dbReference type="ARBA" id="ARBA00023136"/>
    </source>
</evidence>
<sequence length="273" mass="30048">MTVKHAFRHLCPRGVFLVLAFCHSALLHAATEPVSGRAASESGFSWLSDTPNVTKWGLGGGVSYQKPPYKGYGSEVSLFPLVYFENKWLSLYGNNLDVKVGNWGNVELALHGEYALGEGYEESDADILDGMQKRRGGFWGGPSAAWRTDLGTLYANYLTAGNKGQRALIGFTKQFDYGKVTLAPYARAAWLNGKYVEYYYGVRDAEARPGRRAYEGESTYNLSAGVRIGYALTEHQRLHLDAGVTRLGSGIKDSPLVDSSTVPKITLGYLYQF</sequence>
<feature type="chain" id="PRO_5015737051" evidence="6">
    <location>
        <begin position="30"/>
        <end position="273"/>
    </location>
</feature>